<keyword evidence="2" id="KW-0564">Palmitate</keyword>
<dbReference type="OrthoDB" id="191150at2759"/>
<dbReference type="InterPro" id="IPR025659">
    <property type="entry name" value="Tubby-like_C"/>
</dbReference>
<comment type="function">
    <text evidence="2">May mediate accelerated ATP-independent bidirectional transbilayer migration of phospholipids upon binding calcium ions that results in a loss of phospholipid asymmetry in the plasma membrane.</text>
</comment>
<dbReference type="AlphaFoldDB" id="A0A7R8ZRS2"/>
<dbReference type="Pfam" id="PF03803">
    <property type="entry name" value="Scramblase"/>
    <property type="match status" value="2"/>
</dbReference>
<sequence length="165" mass="18662">MSERNLEVRASGQVMGSVVQNWSVFFPDFSIKDAAGNTVLKIEGPFCTCSCCGDVDFEDRNVDFEVKEIDFELTEVDFEVKEVDFYVKNFDFEVKNMSGQKVGKISKQWSGLVKEAFTDADTFGVSFPMDLDVRTKATLMGAVFLIDFMFFEKVGDSNDKPGMWQ</sequence>
<keyword evidence="2" id="KW-0106">Calcium</keyword>
<dbReference type="InterPro" id="IPR005552">
    <property type="entry name" value="Scramblase"/>
</dbReference>
<comment type="cofactor">
    <cofactor evidence="2">
        <name>Ca(2+)</name>
        <dbReference type="ChEBI" id="CHEBI:29108"/>
    </cofactor>
</comment>
<organism evidence="3">
    <name type="scientific">Cyprideis torosa</name>
    <dbReference type="NCBI Taxonomy" id="163714"/>
    <lineage>
        <taxon>Eukaryota</taxon>
        <taxon>Metazoa</taxon>
        <taxon>Ecdysozoa</taxon>
        <taxon>Arthropoda</taxon>
        <taxon>Crustacea</taxon>
        <taxon>Oligostraca</taxon>
        <taxon>Ostracoda</taxon>
        <taxon>Podocopa</taxon>
        <taxon>Podocopida</taxon>
        <taxon>Cytherocopina</taxon>
        <taxon>Cytheroidea</taxon>
        <taxon>Cytherideidae</taxon>
        <taxon>Cyprideis</taxon>
    </lineage>
</organism>
<dbReference type="EMBL" id="OB664013">
    <property type="protein sequence ID" value="CAD7231911.1"/>
    <property type="molecule type" value="Genomic_DNA"/>
</dbReference>
<protein>
    <recommendedName>
        <fullName evidence="2">Phospholipid scramblase</fullName>
    </recommendedName>
</protein>
<evidence type="ECO:0000256" key="2">
    <source>
        <dbReference type="RuleBase" id="RU363116"/>
    </source>
</evidence>
<keyword evidence="2" id="KW-0449">Lipoprotein</keyword>
<evidence type="ECO:0000256" key="1">
    <source>
        <dbReference type="ARBA" id="ARBA00005350"/>
    </source>
</evidence>
<comment type="similarity">
    <text evidence="1 2">Belongs to the phospholipid scramblase family.</text>
</comment>
<accession>A0A7R8ZRS2</accession>
<evidence type="ECO:0000313" key="3">
    <source>
        <dbReference type="EMBL" id="CAD7231911.1"/>
    </source>
</evidence>
<dbReference type="PANTHER" id="PTHR23248">
    <property type="entry name" value="PHOSPHOLIPID SCRAMBLASE-RELATED"/>
    <property type="match status" value="1"/>
</dbReference>
<name>A0A7R8ZRS2_9CRUS</name>
<proteinExistence type="inferred from homology"/>
<gene>
    <name evidence="3" type="ORF">CTOB1V02_LOCUS9754</name>
</gene>
<dbReference type="PANTHER" id="PTHR23248:SF9">
    <property type="entry name" value="PHOSPHOLIPID SCRAMBLASE"/>
    <property type="match status" value="1"/>
</dbReference>
<dbReference type="SUPFAM" id="SSF54518">
    <property type="entry name" value="Tubby C-terminal domain-like"/>
    <property type="match status" value="1"/>
</dbReference>
<dbReference type="GO" id="GO:0005886">
    <property type="term" value="C:plasma membrane"/>
    <property type="evidence" value="ECO:0007669"/>
    <property type="project" value="TreeGrafter"/>
</dbReference>
<reference evidence="3" key="1">
    <citation type="submission" date="2020-11" db="EMBL/GenBank/DDBJ databases">
        <authorList>
            <person name="Tran Van P."/>
        </authorList>
    </citation>
    <scope>NUCLEOTIDE SEQUENCE</scope>
</reference>
<dbReference type="GO" id="GO:0017128">
    <property type="term" value="F:phospholipid scramblase activity"/>
    <property type="evidence" value="ECO:0007669"/>
    <property type="project" value="InterPro"/>
</dbReference>